<keyword evidence="8 9" id="KW-0472">Membrane</keyword>
<comment type="subcellular location">
    <subcellularLocation>
        <location evidence="1">Membrane</location>
        <topology evidence="1">Multi-pass membrane protein</topology>
    </subcellularLocation>
</comment>
<gene>
    <name evidence="11" type="ORF">AFUS01_LOCUS33940</name>
</gene>
<dbReference type="InterPro" id="IPR017871">
    <property type="entry name" value="ABC_transporter-like_CS"/>
</dbReference>
<dbReference type="EMBL" id="CAJVCH010530421">
    <property type="protein sequence ID" value="CAG7823740.1"/>
    <property type="molecule type" value="Genomic_DNA"/>
</dbReference>
<feature type="transmembrane region" description="Helical" evidence="9">
    <location>
        <begin position="255"/>
        <end position="275"/>
    </location>
</feature>
<dbReference type="Pfam" id="PF12698">
    <property type="entry name" value="ABC2_membrane_3"/>
    <property type="match status" value="1"/>
</dbReference>
<keyword evidence="12" id="KW-1185">Reference proteome</keyword>
<dbReference type="CDD" id="cd03263">
    <property type="entry name" value="ABC_subfamily_A"/>
    <property type="match status" value="2"/>
</dbReference>
<evidence type="ECO:0000256" key="5">
    <source>
        <dbReference type="ARBA" id="ARBA00022741"/>
    </source>
</evidence>
<dbReference type="InterPro" id="IPR026082">
    <property type="entry name" value="ABCA"/>
</dbReference>
<dbReference type="GO" id="GO:0005524">
    <property type="term" value="F:ATP binding"/>
    <property type="evidence" value="ECO:0007669"/>
    <property type="project" value="UniProtKB-KW"/>
</dbReference>
<feature type="transmembrane region" description="Helical" evidence="9">
    <location>
        <begin position="1113"/>
        <end position="1130"/>
    </location>
</feature>
<dbReference type="GO" id="GO:0140359">
    <property type="term" value="F:ABC-type transporter activity"/>
    <property type="evidence" value="ECO:0007669"/>
    <property type="project" value="InterPro"/>
</dbReference>
<dbReference type="PANTHER" id="PTHR19229:SF250">
    <property type="entry name" value="ABC TRANSPORTER DOMAIN-CONTAINING PROTEIN-RELATED"/>
    <property type="match status" value="1"/>
</dbReference>
<name>A0A8J2PVY4_9HEXA</name>
<dbReference type="InterPro" id="IPR056264">
    <property type="entry name" value="R2_ABCA1-4-like"/>
</dbReference>
<dbReference type="PANTHER" id="PTHR19229">
    <property type="entry name" value="ATP-BINDING CASSETTE TRANSPORTER SUBFAMILY A ABCA"/>
    <property type="match status" value="1"/>
</dbReference>
<dbReference type="OrthoDB" id="6512918at2759"/>
<evidence type="ECO:0000256" key="1">
    <source>
        <dbReference type="ARBA" id="ARBA00004141"/>
    </source>
</evidence>
<keyword evidence="5" id="KW-0547">Nucleotide-binding</keyword>
<evidence type="ECO:0000256" key="2">
    <source>
        <dbReference type="ARBA" id="ARBA00022448"/>
    </source>
</evidence>
<feature type="transmembrane region" description="Helical" evidence="9">
    <location>
        <begin position="1015"/>
        <end position="1035"/>
    </location>
</feature>
<evidence type="ECO:0000256" key="3">
    <source>
        <dbReference type="ARBA" id="ARBA00022692"/>
    </source>
</evidence>
<evidence type="ECO:0000256" key="8">
    <source>
        <dbReference type="ARBA" id="ARBA00023136"/>
    </source>
</evidence>
<organism evidence="11 12">
    <name type="scientific">Allacma fusca</name>
    <dbReference type="NCBI Taxonomy" id="39272"/>
    <lineage>
        <taxon>Eukaryota</taxon>
        <taxon>Metazoa</taxon>
        <taxon>Ecdysozoa</taxon>
        <taxon>Arthropoda</taxon>
        <taxon>Hexapoda</taxon>
        <taxon>Collembola</taxon>
        <taxon>Symphypleona</taxon>
        <taxon>Sminthuridae</taxon>
        <taxon>Allacma</taxon>
    </lineage>
</organism>
<evidence type="ECO:0000313" key="11">
    <source>
        <dbReference type="EMBL" id="CAG7823740.1"/>
    </source>
</evidence>
<feature type="transmembrane region" description="Helical" evidence="9">
    <location>
        <begin position="317"/>
        <end position="338"/>
    </location>
</feature>
<dbReference type="InterPro" id="IPR003439">
    <property type="entry name" value="ABC_transporter-like_ATP-bd"/>
</dbReference>
<dbReference type="FunFam" id="3.40.50.300:FF:002470">
    <property type="entry name" value="ABC transporter, putative"/>
    <property type="match status" value="1"/>
</dbReference>
<protein>
    <recommendedName>
        <fullName evidence="10">ABC transporter domain-containing protein</fullName>
    </recommendedName>
</protein>
<sequence length="1509" mass="170092">MQFVLNNSFTARGLQYNFIAFPRVGELMSTYKEQYTDEYADSTQEVLAGVIFTNVGAKHFPENIKYTLKFPASQRTKYNLLVDQGNARPNWFTDLPWPKTSFGGPRSQKSKHGGFPGYFDEGYLYLQHAINEAVVKSLLNSTEASDLNQYNLRLQRFPAPPYTDDNFSYIFQFITPLVITAAFTYNVLELTKQIIQEKSSRLKEFMKIMGLRNWQHWLAWFIRSYIPLLITVTLLVIILKIELKDKTSVLTHSDPLVVLVLFSVHALNVITYSFVMSTLFANENAGSTVAAITWVMSGFHSYSFLHEYYKTTFWGKVLGCFLAPNTPIIFILNFIHHYESFGKGLHWNNMWHAIYIELAFPGKYGIGLPWYFPFTVWFWTGERRSPKMVHCIEQRENSDAFEEEPQNLESRVVIKNLTKIFGSKVAISNFNFNMYNNQVTSLLGPNGAGKTTIMSILTGLIRPTAGVVRINSYDITTDITHVRSSIGFCPQYNMLFDNLTVEEHLKFYCLIKGLNEAETLNEIERWVNTLGLDDKRKTLSKYLSGGMKRKLCIGIALSAGSKFVLLDEPTAGVDPEARRAIWGLIQAEKKGRTIILSTHYMEEADLLGDKIAIMADGRLLCSGSSLFLKSIFGNSYNLVIVKSEEADSDAIKAMITGVIPSVELRLVTRTEISWTLPAKEVELLPIIFEKLETYKNELGIRTYTIGSIPLQEIFFRITSDSPRNTLLRVGSHSIENMLTRSTSSINLDNASLGSISQLCRYDIKLNQGFSLLWQQFCAMVKKKLRVSFRNKSIILLQAIIPVFGIIGLQKIVSLSATSGTPKLDINSVERVHEIMGTSTALFNCLPKSDICQALRSTLQGYHYSKDVEDTSVVTALLAELTEINRRDESKYLLAFEEDFNQTGNQKQLTVLFNNQPFHIPPLALNVMFNGLLNFYGLKNRITTSNHPFDFTPIDDLRSFPGPSCHCTVTIIFDIHSYTSWEVRLGVVIIVSIFGVAAILLCMLMSTLMNDPTIAYARILAINILGLIAIVSHGLLKSPDLSIQDTVNAIHDVFSYVPVYAASMAIYSLGQNRQLKTSCSYVNTTDLCHVNPGDQCCFTDKGYYAWDEPGISKYLVRMSGLSALFMILLIIRETELMSKITRLFFRNKRKWANANSDDLELMDADVLAESQRINHCTLATLNSTDNLIVKGLTKTYKGKNTVVNNLNFGVKKGEAFGLLGINGAGKTSTFKMLTGNASITSGDAYVNYCSVKLDQGKARSYLGYCPQFDACIDELTGRETLTFFAQLKGIPEEKINELVKRTSETLLFRQYLDKQFATLSGGSRRKLSTAVAMLGEPTVILLDEPTAGMDPISTRHVWNAISMVRDTGKSILLTSHNMEECEALCSTLAIMVKGRLKCLGSPQHLKSTMLRSYKLIIQLPFFQESVHLQDRDKREDSESLMRRVKLFLEQRFPGCVLTDSHWGFLEYLIPTGSVTWAKVFVALQEAKDLFSLKGYSIGHVDLEQVFLKFA</sequence>
<proteinExistence type="predicted"/>
<dbReference type="Pfam" id="PF23321">
    <property type="entry name" value="R1_ABCA1"/>
    <property type="match status" value="1"/>
</dbReference>
<evidence type="ECO:0000256" key="4">
    <source>
        <dbReference type="ARBA" id="ARBA00022737"/>
    </source>
</evidence>
<keyword evidence="2" id="KW-0813">Transport</keyword>
<dbReference type="GO" id="GO:0016887">
    <property type="term" value="F:ATP hydrolysis activity"/>
    <property type="evidence" value="ECO:0007669"/>
    <property type="project" value="InterPro"/>
</dbReference>
<feature type="domain" description="ABC transporter" evidence="10">
    <location>
        <begin position="412"/>
        <end position="641"/>
    </location>
</feature>
<dbReference type="GO" id="GO:0016020">
    <property type="term" value="C:membrane"/>
    <property type="evidence" value="ECO:0007669"/>
    <property type="project" value="UniProtKB-SubCell"/>
</dbReference>
<dbReference type="Proteomes" id="UP000708208">
    <property type="component" value="Unassembled WGS sequence"/>
</dbReference>
<dbReference type="PROSITE" id="PS50893">
    <property type="entry name" value="ABC_TRANSPORTER_2"/>
    <property type="match status" value="2"/>
</dbReference>
<evidence type="ECO:0000313" key="12">
    <source>
        <dbReference type="Proteomes" id="UP000708208"/>
    </source>
</evidence>
<feature type="transmembrane region" description="Helical" evidence="9">
    <location>
        <begin position="358"/>
        <end position="379"/>
    </location>
</feature>
<dbReference type="Pfam" id="PF00005">
    <property type="entry name" value="ABC_tran"/>
    <property type="match status" value="2"/>
</dbReference>
<keyword evidence="7 9" id="KW-1133">Transmembrane helix</keyword>
<evidence type="ECO:0000256" key="9">
    <source>
        <dbReference type="SAM" id="Phobius"/>
    </source>
</evidence>
<feature type="transmembrane region" description="Helical" evidence="9">
    <location>
        <begin position="217"/>
        <end position="243"/>
    </location>
</feature>
<dbReference type="PROSITE" id="PS00211">
    <property type="entry name" value="ABC_TRANSPORTER_1"/>
    <property type="match status" value="1"/>
</dbReference>
<evidence type="ECO:0000256" key="7">
    <source>
        <dbReference type="ARBA" id="ARBA00022989"/>
    </source>
</evidence>
<accession>A0A8J2PVY4</accession>
<dbReference type="SMART" id="SM00382">
    <property type="entry name" value="AAA"/>
    <property type="match status" value="2"/>
</dbReference>
<feature type="domain" description="ABC transporter" evidence="10">
    <location>
        <begin position="1186"/>
        <end position="1417"/>
    </location>
</feature>
<comment type="caution">
    <text evidence="11">The sequence shown here is derived from an EMBL/GenBank/DDBJ whole genome shotgun (WGS) entry which is preliminary data.</text>
</comment>
<keyword evidence="3 9" id="KW-0812">Transmembrane</keyword>
<evidence type="ECO:0000259" key="10">
    <source>
        <dbReference type="PROSITE" id="PS50893"/>
    </source>
</evidence>
<feature type="transmembrane region" description="Helical" evidence="9">
    <location>
        <begin position="792"/>
        <end position="812"/>
    </location>
</feature>
<dbReference type="InterPro" id="IPR003593">
    <property type="entry name" value="AAA+_ATPase"/>
</dbReference>
<keyword evidence="4" id="KW-0677">Repeat</keyword>
<reference evidence="11" key="1">
    <citation type="submission" date="2021-06" db="EMBL/GenBank/DDBJ databases">
        <authorList>
            <person name="Hodson N. C."/>
            <person name="Mongue J. A."/>
            <person name="Jaron S. K."/>
        </authorList>
    </citation>
    <scope>NUCLEOTIDE SEQUENCE</scope>
</reference>
<keyword evidence="6" id="KW-0067">ATP-binding</keyword>
<evidence type="ECO:0000256" key="6">
    <source>
        <dbReference type="ARBA" id="ARBA00022840"/>
    </source>
</evidence>
<dbReference type="InterPro" id="IPR013525">
    <property type="entry name" value="ABC2_TM"/>
</dbReference>
<dbReference type="GO" id="GO:0005319">
    <property type="term" value="F:lipid transporter activity"/>
    <property type="evidence" value="ECO:0007669"/>
    <property type="project" value="TreeGrafter"/>
</dbReference>
<dbReference type="FunFam" id="3.40.50.300:FF:000298">
    <property type="entry name" value="ATP-binding cassette sub-family A member 12"/>
    <property type="match status" value="1"/>
</dbReference>
<feature type="transmembrane region" description="Helical" evidence="9">
    <location>
        <begin position="982"/>
        <end position="1003"/>
    </location>
</feature>